<dbReference type="SUPFAM" id="SSF52151">
    <property type="entry name" value="FabD/lysophospholipase-like"/>
    <property type="match status" value="1"/>
</dbReference>
<dbReference type="GO" id="GO:0006633">
    <property type="term" value="P:fatty acid biosynthetic process"/>
    <property type="evidence" value="ECO:0007669"/>
    <property type="project" value="TreeGrafter"/>
</dbReference>
<dbReference type="Gene3D" id="3.30.70.250">
    <property type="entry name" value="Malonyl-CoA ACP transacylase, ACP-binding"/>
    <property type="match status" value="1"/>
</dbReference>
<evidence type="ECO:0000256" key="5">
    <source>
        <dbReference type="ARBA" id="ARBA00048462"/>
    </source>
</evidence>
<dbReference type="AlphaFoldDB" id="A0A4Z0M225"/>
<name>A0A4Z0M225_9GAMM</name>
<dbReference type="InterPro" id="IPR016036">
    <property type="entry name" value="Malonyl_transacylase_ACP-bd"/>
</dbReference>
<proteinExistence type="inferred from homology"/>
<dbReference type="OrthoDB" id="9808564at2"/>
<dbReference type="SUPFAM" id="SSF55048">
    <property type="entry name" value="Probable ACP-binding domain of malonyl-CoA ACP transacylase"/>
    <property type="match status" value="1"/>
</dbReference>
<dbReference type="EMBL" id="SRLE01000007">
    <property type="protein sequence ID" value="TGD73642.1"/>
    <property type="molecule type" value="Genomic_DNA"/>
</dbReference>
<evidence type="ECO:0000259" key="8">
    <source>
        <dbReference type="SMART" id="SM00827"/>
    </source>
</evidence>
<evidence type="ECO:0000256" key="3">
    <source>
        <dbReference type="ARBA" id="ARBA00022679"/>
    </source>
</evidence>
<evidence type="ECO:0000313" key="9">
    <source>
        <dbReference type="EMBL" id="TGD73642.1"/>
    </source>
</evidence>
<sequence>MSQNKTAFVFPGQGSQKIGMLLAAHAAYPEVRDTFAEAAEVLGYDVWALVQGDDQDALNLTETTQPVLLTSSVALWRAWNAQGGATPDIMAGHSLGEFSALVCAGALSFTDAVDLVRQRGRFMQTAVPVGEGAMAAVIGLDDDTINKLCAETDGVVAAVNFNSPGQVVIAGHSAAVDAAGEALKTAGARKVMPLAVSAPFHTELMKPAGERLAEAIAGVAINTPAVPVVHNVHARTESDPEKIRALLVEQIYSPVQWTRCVQTMLDAGVGAAVECGPGKVLTGLARRIDKSLLCYAIEEPADLAEAVEALGEHQCEGA</sequence>
<feature type="domain" description="Malonyl-CoA:ACP transacylase (MAT)" evidence="8">
    <location>
        <begin position="9"/>
        <end position="314"/>
    </location>
</feature>
<dbReference type="Gene3D" id="3.40.366.10">
    <property type="entry name" value="Malonyl-Coenzyme A Acyl Carrier Protein, domain 2"/>
    <property type="match status" value="1"/>
</dbReference>
<dbReference type="InterPro" id="IPR004410">
    <property type="entry name" value="Malonyl_CoA-ACP_transAc_FabD"/>
</dbReference>
<evidence type="ECO:0000256" key="6">
    <source>
        <dbReference type="PIRNR" id="PIRNR000446"/>
    </source>
</evidence>
<dbReference type="RefSeq" id="WP_135443991.1">
    <property type="nucleotide sequence ID" value="NZ_SRLE01000007.1"/>
</dbReference>
<keyword evidence="3 6" id="KW-0808">Transferase</keyword>
<gene>
    <name evidence="9" type="primary">fabD</name>
    <name evidence="9" type="ORF">E4634_11550</name>
</gene>
<comment type="caution">
    <text evidence="9">The sequence shown here is derived from an EMBL/GenBank/DDBJ whole genome shotgun (WGS) entry which is preliminary data.</text>
</comment>
<dbReference type="InterPro" id="IPR001227">
    <property type="entry name" value="Ac_transferase_dom_sf"/>
</dbReference>
<dbReference type="GO" id="GO:0005829">
    <property type="term" value="C:cytosol"/>
    <property type="evidence" value="ECO:0007669"/>
    <property type="project" value="TreeGrafter"/>
</dbReference>
<dbReference type="SMART" id="SM00827">
    <property type="entry name" value="PKS_AT"/>
    <property type="match status" value="1"/>
</dbReference>
<dbReference type="InterPro" id="IPR016035">
    <property type="entry name" value="Acyl_Trfase/lysoPLipase"/>
</dbReference>
<keyword evidence="10" id="KW-1185">Reference proteome</keyword>
<evidence type="ECO:0000256" key="7">
    <source>
        <dbReference type="PIRSR" id="PIRSR000446-1"/>
    </source>
</evidence>
<evidence type="ECO:0000313" key="10">
    <source>
        <dbReference type="Proteomes" id="UP000298050"/>
    </source>
</evidence>
<comment type="similarity">
    <text evidence="6">Belongs to the fabD family.</text>
</comment>
<feature type="active site" evidence="7">
    <location>
        <position position="94"/>
    </location>
</feature>
<dbReference type="PANTHER" id="PTHR42681">
    <property type="entry name" value="MALONYL-COA-ACYL CARRIER PROTEIN TRANSACYLASE, MITOCHONDRIAL"/>
    <property type="match status" value="1"/>
</dbReference>
<organism evidence="9 10">
    <name type="scientific">Mangrovimicrobium sediminis</name>
    <dbReference type="NCBI Taxonomy" id="2562682"/>
    <lineage>
        <taxon>Bacteria</taxon>
        <taxon>Pseudomonadati</taxon>
        <taxon>Pseudomonadota</taxon>
        <taxon>Gammaproteobacteria</taxon>
        <taxon>Cellvibrionales</taxon>
        <taxon>Halieaceae</taxon>
        <taxon>Mangrovimicrobium</taxon>
    </lineage>
</organism>
<dbReference type="Proteomes" id="UP000298050">
    <property type="component" value="Unassembled WGS sequence"/>
</dbReference>
<dbReference type="FunFam" id="3.30.70.250:FF:000001">
    <property type="entry name" value="Malonyl CoA-acyl carrier protein transacylase"/>
    <property type="match status" value="1"/>
</dbReference>
<dbReference type="PANTHER" id="PTHR42681:SF1">
    <property type="entry name" value="MALONYL-COA-ACYL CARRIER PROTEIN TRANSACYLASE, MITOCHONDRIAL"/>
    <property type="match status" value="1"/>
</dbReference>
<dbReference type="PIRSF" id="PIRSF000446">
    <property type="entry name" value="Mct"/>
    <property type="match status" value="1"/>
</dbReference>
<keyword evidence="4 6" id="KW-0012">Acyltransferase</keyword>
<dbReference type="EC" id="2.3.1.39" evidence="1 6"/>
<evidence type="ECO:0000256" key="4">
    <source>
        <dbReference type="ARBA" id="ARBA00023315"/>
    </source>
</evidence>
<dbReference type="InterPro" id="IPR024925">
    <property type="entry name" value="Malonyl_CoA-ACP_transAc"/>
</dbReference>
<dbReference type="InterPro" id="IPR014043">
    <property type="entry name" value="Acyl_transferase_dom"/>
</dbReference>
<dbReference type="Pfam" id="PF00698">
    <property type="entry name" value="Acyl_transf_1"/>
    <property type="match status" value="1"/>
</dbReference>
<protein>
    <recommendedName>
        <fullName evidence="2 6">Malonyl CoA-acyl carrier protein transacylase</fullName>
        <ecNumber evidence="1 6">2.3.1.39</ecNumber>
    </recommendedName>
</protein>
<dbReference type="InterPro" id="IPR050858">
    <property type="entry name" value="Mal-CoA-ACP_Trans/PKS_FabD"/>
</dbReference>
<feature type="active site" evidence="7">
    <location>
        <position position="201"/>
    </location>
</feature>
<reference evidence="9 10" key="1">
    <citation type="submission" date="2019-04" db="EMBL/GenBank/DDBJ databases">
        <title>Taxonomy of novel Haliea sp. from mangrove soil of West Coast of India.</title>
        <authorList>
            <person name="Verma A."/>
            <person name="Kumar P."/>
            <person name="Krishnamurthi S."/>
        </authorList>
    </citation>
    <scope>NUCLEOTIDE SEQUENCE [LARGE SCALE GENOMIC DNA]</scope>
    <source>
        <strain evidence="9 10">SAOS-164</strain>
    </source>
</reference>
<accession>A0A4Z0M225</accession>
<dbReference type="GO" id="GO:0004314">
    <property type="term" value="F:[acyl-carrier-protein] S-malonyltransferase activity"/>
    <property type="evidence" value="ECO:0007669"/>
    <property type="project" value="UniProtKB-EC"/>
</dbReference>
<evidence type="ECO:0000256" key="2">
    <source>
        <dbReference type="ARBA" id="ARBA00018953"/>
    </source>
</evidence>
<evidence type="ECO:0000256" key="1">
    <source>
        <dbReference type="ARBA" id="ARBA00013258"/>
    </source>
</evidence>
<dbReference type="NCBIfam" id="TIGR00128">
    <property type="entry name" value="fabD"/>
    <property type="match status" value="1"/>
</dbReference>
<comment type="catalytic activity">
    <reaction evidence="5 6">
        <text>holo-[ACP] + malonyl-CoA = malonyl-[ACP] + CoA</text>
        <dbReference type="Rhea" id="RHEA:41792"/>
        <dbReference type="Rhea" id="RHEA-COMP:9623"/>
        <dbReference type="Rhea" id="RHEA-COMP:9685"/>
        <dbReference type="ChEBI" id="CHEBI:57287"/>
        <dbReference type="ChEBI" id="CHEBI:57384"/>
        <dbReference type="ChEBI" id="CHEBI:64479"/>
        <dbReference type="ChEBI" id="CHEBI:78449"/>
        <dbReference type="EC" id="2.3.1.39"/>
    </reaction>
</comment>